<evidence type="ECO:0000313" key="3">
    <source>
        <dbReference type="EnsemblPlants" id="QL04p065089:mrna"/>
    </source>
</evidence>
<dbReference type="EnsemblPlants" id="QL04p065089:mrna">
    <property type="protein sequence ID" value="QL04p065089:mrna"/>
    <property type="gene ID" value="QL04p065089"/>
</dbReference>
<feature type="region of interest" description="Disordered" evidence="1">
    <location>
        <begin position="320"/>
        <end position="348"/>
    </location>
</feature>
<dbReference type="Pfam" id="PF14111">
    <property type="entry name" value="DUF4283"/>
    <property type="match status" value="1"/>
</dbReference>
<sequence length="392" mass="44486">MNWCNLSLSEKEQTGFILPEDHRKGEFVIVAKFLTSRFLQMEAVARTCKQLWWRGNGFRVCNQGNNIVLFVFDNLMEVDKILKSEPWSFDKHLILMQHYSNDVPVTELVFKKVPFWVQVHDLPNSFMTRKVVESLWDVVGEVQKIDGAVDEDGGSFFRVKSNGTLTSEQQQFGPNLKAPPYRSIGRDVIYVPGYYEERKRSMQVEKRAEMATRAKIRMDSTIVQPGMPCSDMEVEGLSLSNLQVLKHNNDTTSLSPLEGVDSKLMEPNLESMKYRIKEPNVARSGSDKGSLEEFNVESNAGDLGSNDSSVKPAPIQCKAISNEKTPQAPTPVTESQKPRVLIQSSQPTAEIVEQPTNVRTWKCILRQPSPNEARVQFELERKRKQSTIDVVS</sequence>
<keyword evidence="4" id="KW-1185">Reference proteome</keyword>
<name>A0A7N2LJ29_QUELO</name>
<dbReference type="PANTHER" id="PTHR31286:SF167">
    <property type="entry name" value="OS09G0268800 PROTEIN"/>
    <property type="match status" value="1"/>
</dbReference>
<organism evidence="3 4">
    <name type="scientific">Quercus lobata</name>
    <name type="common">Valley oak</name>
    <dbReference type="NCBI Taxonomy" id="97700"/>
    <lineage>
        <taxon>Eukaryota</taxon>
        <taxon>Viridiplantae</taxon>
        <taxon>Streptophyta</taxon>
        <taxon>Embryophyta</taxon>
        <taxon>Tracheophyta</taxon>
        <taxon>Spermatophyta</taxon>
        <taxon>Magnoliopsida</taxon>
        <taxon>eudicotyledons</taxon>
        <taxon>Gunneridae</taxon>
        <taxon>Pentapetalae</taxon>
        <taxon>rosids</taxon>
        <taxon>fabids</taxon>
        <taxon>Fagales</taxon>
        <taxon>Fagaceae</taxon>
        <taxon>Quercus</taxon>
    </lineage>
</organism>
<protein>
    <recommendedName>
        <fullName evidence="2">DUF4283 domain-containing protein</fullName>
    </recommendedName>
</protein>
<accession>A0A7N2LJ29</accession>
<feature type="domain" description="DUF4283" evidence="2">
    <location>
        <begin position="28"/>
        <end position="104"/>
    </location>
</feature>
<evidence type="ECO:0000313" key="4">
    <source>
        <dbReference type="Proteomes" id="UP000594261"/>
    </source>
</evidence>
<proteinExistence type="predicted"/>
<dbReference type="EMBL" id="LRBV02000004">
    <property type="status" value="NOT_ANNOTATED_CDS"/>
    <property type="molecule type" value="Genomic_DNA"/>
</dbReference>
<reference evidence="3" key="2">
    <citation type="submission" date="2021-01" db="UniProtKB">
        <authorList>
            <consortium name="EnsemblPlants"/>
        </authorList>
    </citation>
    <scope>IDENTIFICATION</scope>
</reference>
<evidence type="ECO:0000259" key="2">
    <source>
        <dbReference type="Pfam" id="PF14111"/>
    </source>
</evidence>
<dbReference type="InterPro" id="IPR025558">
    <property type="entry name" value="DUF4283"/>
</dbReference>
<dbReference type="PANTHER" id="PTHR31286">
    <property type="entry name" value="GLYCINE-RICH CELL WALL STRUCTURAL PROTEIN 1.8-LIKE"/>
    <property type="match status" value="1"/>
</dbReference>
<dbReference type="InParanoid" id="A0A7N2LJ29"/>
<evidence type="ECO:0000256" key="1">
    <source>
        <dbReference type="SAM" id="MobiDB-lite"/>
    </source>
</evidence>
<dbReference type="AlphaFoldDB" id="A0A7N2LJ29"/>
<reference evidence="3 4" key="1">
    <citation type="journal article" date="2016" name="G3 (Bethesda)">
        <title>First Draft Assembly and Annotation of the Genome of a California Endemic Oak Quercus lobata Nee (Fagaceae).</title>
        <authorList>
            <person name="Sork V.L."/>
            <person name="Fitz-Gibbon S.T."/>
            <person name="Puiu D."/>
            <person name="Crepeau M."/>
            <person name="Gugger P.F."/>
            <person name="Sherman R."/>
            <person name="Stevens K."/>
            <person name="Langley C.H."/>
            <person name="Pellegrini M."/>
            <person name="Salzberg S.L."/>
        </authorList>
    </citation>
    <scope>NUCLEOTIDE SEQUENCE [LARGE SCALE GENOMIC DNA]</scope>
    <source>
        <strain evidence="3 4">cv. SW786</strain>
    </source>
</reference>
<dbReference type="InterPro" id="IPR040256">
    <property type="entry name" value="At4g02000-like"/>
</dbReference>
<dbReference type="Proteomes" id="UP000594261">
    <property type="component" value="Chromosome 4"/>
</dbReference>
<dbReference type="Gramene" id="QL04p065089:mrna">
    <property type="protein sequence ID" value="QL04p065089:mrna"/>
    <property type="gene ID" value="QL04p065089"/>
</dbReference>
<feature type="compositionally biased region" description="Polar residues" evidence="1">
    <location>
        <begin position="322"/>
        <end position="335"/>
    </location>
</feature>